<sequence>MAPYHPWRKAMDIWLEHACLFDTTDFQLDSHIFQMSFAIYERKRWVSSEAVKRFLSRMAVRLLTIKDPEEHRKFKLALERLKKVWFKYNKERADRADNLRTFLPGRMWPWCVGPDASLLIETLLDPTPPFYTIENFMWVPGSADWCAEDAPVDKSEPCSVDWLTCPEQHPYNTVYVPCNAHVSLFLPANSTVEALGPQIVPDSSLEPEDIDSSWDRAFRGADEDEEMEEGEVAEDDVDSTATLDLNQDSTGDTPVDPQDAEAEAALILLFADSSPPSKSGVVAEIRVTCLSFHSFAE</sequence>
<gene>
    <name evidence="1" type="ORF">PHMEG_00021891</name>
</gene>
<protein>
    <submittedName>
        <fullName evidence="1">Uncharacterized protein</fullName>
    </submittedName>
</protein>
<name>A0A225VLP3_9STRA</name>
<reference evidence="2" key="1">
    <citation type="submission" date="2017-03" db="EMBL/GenBank/DDBJ databases">
        <title>Phytopthora megakarya and P. palmivora, two closely related causual agents of cacao black pod achieved similar genome size and gene model numbers by different mechanisms.</title>
        <authorList>
            <person name="Ali S."/>
            <person name="Shao J."/>
            <person name="Larry D.J."/>
            <person name="Kronmiller B."/>
            <person name="Shen D."/>
            <person name="Strem M.D."/>
            <person name="Melnick R.L."/>
            <person name="Guiltinan M.J."/>
            <person name="Tyler B.M."/>
            <person name="Meinhardt L.W."/>
            <person name="Bailey B.A."/>
        </authorList>
    </citation>
    <scope>NUCLEOTIDE SEQUENCE [LARGE SCALE GENOMIC DNA]</scope>
    <source>
        <strain evidence="2">zdho120</strain>
    </source>
</reference>
<proteinExistence type="predicted"/>
<accession>A0A225VLP3</accession>
<evidence type="ECO:0000313" key="1">
    <source>
        <dbReference type="EMBL" id="OWZ05929.1"/>
    </source>
</evidence>
<keyword evidence="2" id="KW-1185">Reference proteome</keyword>
<organism evidence="1 2">
    <name type="scientific">Phytophthora megakarya</name>
    <dbReference type="NCBI Taxonomy" id="4795"/>
    <lineage>
        <taxon>Eukaryota</taxon>
        <taxon>Sar</taxon>
        <taxon>Stramenopiles</taxon>
        <taxon>Oomycota</taxon>
        <taxon>Peronosporomycetes</taxon>
        <taxon>Peronosporales</taxon>
        <taxon>Peronosporaceae</taxon>
        <taxon>Phytophthora</taxon>
    </lineage>
</organism>
<evidence type="ECO:0000313" key="2">
    <source>
        <dbReference type="Proteomes" id="UP000198211"/>
    </source>
</evidence>
<dbReference type="EMBL" id="NBNE01004191">
    <property type="protein sequence ID" value="OWZ05929.1"/>
    <property type="molecule type" value="Genomic_DNA"/>
</dbReference>
<comment type="caution">
    <text evidence="1">The sequence shown here is derived from an EMBL/GenBank/DDBJ whole genome shotgun (WGS) entry which is preliminary data.</text>
</comment>
<dbReference type="Proteomes" id="UP000198211">
    <property type="component" value="Unassembled WGS sequence"/>
</dbReference>
<dbReference type="AlphaFoldDB" id="A0A225VLP3"/>